<dbReference type="OMA" id="HNTDEKI"/>
<organism evidence="5 6">
    <name type="scientific">Zootermopsis nevadensis</name>
    <name type="common">Dampwood termite</name>
    <dbReference type="NCBI Taxonomy" id="136037"/>
    <lineage>
        <taxon>Eukaryota</taxon>
        <taxon>Metazoa</taxon>
        <taxon>Ecdysozoa</taxon>
        <taxon>Arthropoda</taxon>
        <taxon>Hexapoda</taxon>
        <taxon>Insecta</taxon>
        <taxon>Pterygota</taxon>
        <taxon>Neoptera</taxon>
        <taxon>Polyneoptera</taxon>
        <taxon>Dictyoptera</taxon>
        <taxon>Blattodea</taxon>
        <taxon>Blattoidea</taxon>
        <taxon>Termitoidae</taxon>
        <taxon>Termopsidae</taxon>
        <taxon>Zootermopsis</taxon>
    </lineage>
</organism>
<evidence type="ECO:0000313" key="6">
    <source>
        <dbReference type="Proteomes" id="UP000027135"/>
    </source>
</evidence>
<gene>
    <name evidence="5" type="ORF">L798_01323</name>
</gene>
<dbReference type="PANTHER" id="PTHR23509">
    <property type="entry name" value="PA-PL1 PHOSPHOLIPASE FAMILY"/>
    <property type="match status" value="1"/>
</dbReference>
<protein>
    <submittedName>
        <fullName evidence="5">SEC23-interacting protein</fullName>
    </submittedName>
</protein>
<dbReference type="GO" id="GO:0046872">
    <property type="term" value="F:metal ion binding"/>
    <property type="evidence" value="ECO:0007669"/>
    <property type="project" value="InterPro"/>
</dbReference>
<evidence type="ECO:0000259" key="3">
    <source>
        <dbReference type="PROSITE" id="PS50918"/>
    </source>
</evidence>
<comment type="similarity">
    <text evidence="1">Belongs to the PA-PLA1 family.</text>
</comment>
<dbReference type="InterPro" id="IPR004170">
    <property type="entry name" value="WWE_dom"/>
</dbReference>
<feature type="domain" description="DDHD" evidence="4">
    <location>
        <begin position="431"/>
        <end position="638"/>
    </location>
</feature>
<feature type="region of interest" description="Disordered" evidence="2">
    <location>
        <begin position="372"/>
        <end position="401"/>
    </location>
</feature>
<keyword evidence="6" id="KW-1185">Reference proteome</keyword>
<dbReference type="STRING" id="136037.A0A067QW84"/>
<dbReference type="PROSITE" id="PS50918">
    <property type="entry name" value="WWE"/>
    <property type="match status" value="1"/>
</dbReference>
<sequence length="773" mass="86651">MATLTPTPLQYQSPMSADNQSPPSVVPPSFTNLAQLGTMYRPVYHHWFFKREVETKFLWQPFSMVDSLALEEAFTSTEIVPETVVATDGGRYDVNILRRQRTAVYWQESPSEVRRCSWFYKGSIDTRYVPYEENVSTRLEEEFKIATTTNVWHRHVEFPNGETVVFHGPNVMVHFLQATSPDAWGNTPQTPLRPRVVKRGVDEFDIDEGEPAKIDHLLFLVHGIGSVCDLKFRTVEEVVDEFRSLSLLLVQSHFRTGIEQGRVNRIEVLPISWHATLHGEDTGIDRKLKSITLNSIPKLRHFTNDTLLDILFYTSPVYCQTIMHTVGKEMNRLFSLFRDRNPSFEGGVSVGGHSLGSLILFDLLYHQKPVEEKLTREPTPSSRESSTEPASADDDKDVSSAAKVPPKLNHQVSYVMGNAGTGQPFITYPQLNFEPKAFFALGSPIGMFVTVRGIETLGKDFCLPTCPGFFNIFHPFDPVAYRIETLINPELTYLRPVLIPHHKGRKRMHLELKETMARVGADLKQRLMDSVRSTWNTVYQLAMFHRSDDQALEQEVDKVLEEQLQQQQNEGDSCNSGTDGEADLNVCVGQLNGGRRIDFVLQEAPLESFNEYLFVLKTHVCYWESEDTMLMILKEVYSTMGISADSHVLHQNTPSDFGTSSIPSNSDALLDASGPRFLNSILESNETGLEGFQSESDGSIMSSHIGSSLVTTYPVDRQSSTALLTAPHGPAASSFLSSTPTSSSQPLMGMDPTAPLLENKSLGPPPMTGFVRK</sequence>
<dbReference type="eggNOG" id="KOG2308">
    <property type="taxonomic scope" value="Eukaryota"/>
</dbReference>
<evidence type="ECO:0000256" key="2">
    <source>
        <dbReference type="SAM" id="MobiDB-lite"/>
    </source>
</evidence>
<dbReference type="Pfam" id="PF02825">
    <property type="entry name" value="WWE"/>
    <property type="match status" value="1"/>
</dbReference>
<dbReference type="Proteomes" id="UP000027135">
    <property type="component" value="Unassembled WGS sequence"/>
</dbReference>
<evidence type="ECO:0000313" key="5">
    <source>
        <dbReference type="EMBL" id="KDR08837.1"/>
    </source>
</evidence>
<dbReference type="InterPro" id="IPR058055">
    <property type="entry name" value="PA-PLA1"/>
</dbReference>
<dbReference type="PROSITE" id="PS51043">
    <property type="entry name" value="DDHD"/>
    <property type="match status" value="1"/>
</dbReference>
<reference evidence="5 6" key="1">
    <citation type="journal article" date="2014" name="Nat. Commun.">
        <title>Molecular traces of alternative social organization in a termite genome.</title>
        <authorList>
            <person name="Terrapon N."/>
            <person name="Li C."/>
            <person name="Robertson H.M."/>
            <person name="Ji L."/>
            <person name="Meng X."/>
            <person name="Booth W."/>
            <person name="Chen Z."/>
            <person name="Childers C.P."/>
            <person name="Glastad K.M."/>
            <person name="Gokhale K."/>
            <person name="Gowin J."/>
            <person name="Gronenberg W."/>
            <person name="Hermansen R.A."/>
            <person name="Hu H."/>
            <person name="Hunt B.G."/>
            <person name="Huylmans A.K."/>
            <person name="Khalil S.M."/>
            <person name="Mitchell R.D."/>
            <person name="Munoz-Torres M.C."/>
            <person name="Mustard J.A."/>
            <person name="Pan H."/>
            <person name="Reese J.T."/>
            <person name="Scharf M.E."/>
            <person name="Sun F."/>
            <person name="Vogel H."/>
            <person name="Xiao J."/>
            <person name="Yang W."/>
            <person name="Yang Z."/>
            <person name="Yang Z."/>
            <person name="Zhou J."/>
            <person name="Zhu J."/>
            <person name="Brent C.S."/>
            <person name="Elsik C.G."/>
            <person name="Goodisman M.A."/>
            <person name="Liberles D.A."/>
            <person name="Roe R.M."/>
            <person name="Vargo E.L."/>
            <person name="Vilcinskas A."/>
            <person name="Wang J."/>
            <person name="Bornberg-Bauer E."/>
            <person name="Korb J."/>
            <person name="Zhang G."/>
            <person name="Liebig J."/>
        </authorList>
    </citation>
    <scope>NUCLEOTIDE SEQUENCE [LARGE SCALE GENOMIC DNA]</scope>
    <source>
        <tissue evidence="5">Whole organism</tissue>
    </source>
</reference>
<name>A0A067QW84_ZOONE</name>
<dbReference type="InterPro" id="IPR057825">
    <property type="entry name" value="WWE_SEC23-DDH2"/>
</dbReference>
<feature type="domain" description="WWE" evidence="3">
    <location>
        <begin position="32"/>
        <end position="115"/>
    </location>
</feature>
<proteinExistence type="inferred from homology"/>
<dbReference type="PANTHER" id="PTHR23509:SF10">
    <property type="entry name" value="LD21067P"/>
    <property type="match status" value="1"/>
</dbReference>
<dbReference type="SMART" id="SM01127">
    <property type="entry name" value="DDHD"/>
    <property type="match status" value="1"/>
</dbReference>
<dbReference type="Pfam" id="PF02862">
    <property type="entry name" value="DDHD"/>
    <property type="match status" value="1"/>
</dbReference>
<dbReference type="InterPro" id="IPR004177">
    <property type="entry name" value="DDHD_dom"/>
</dbReference>
<feature type="region of interest" description="Disordered" evidence="2">
    <location>
        <begin position="729"/>
        <end position="773"/>
    </location>
</feature>
<feature type="compositionally biased region" description="Low complexity" evidence="2">
    <location>
        <begin position="730"/>
        <end position="744"/>
    </location>
</feature>
<dbReference type="EMBL" id="KK853292">
    <property type="protein sequence ID" value="KDR08837.1"/>
    <property type="molecule type" value="Genomic_DNA"/>
</dbReference>
<feature type="region of interest" description="Disordered" evidence="2">
    <location>
        <begin position="1"/>
        <end position="26"/>
    </location>
</feature>
<evidence type="ECO:0000259" key="4">
    <source>
        <dbReference type="PROSITE" id="PS51043"/>
    </source>
</evidence>
<feature type="compositionally biased region" description="Low complexity" evidence="2">
    <location>
        <begin position="377"/>
        <end position="390"/>
    </location>
</feature>
<dbReference type="Pfam" id="PF23464">
    <property type="entry name" value="WWE_3"/>
    <property type="match status" value="1"/>
</dbReference>
<dbReference type="AlphaFoldDB" id="A0A067QW84"/>
<evidence type="ECO:0000256" key="1">
    <source>
        <dbReference type="ARBA" id="ARBA00038464"/>
    </source>
</evidence>
<dbReference type="InParanoid" id="A0A067QW84"/>
<accession>A0A067QW84</accession>
<dbReference type="GO" id="GO:0004620">
    <property type="term" value="F:phospholipase activity"/>
    <property type="evidence" value="ECO:0007669"/>
    <property type="project" value="TreeGrafter"/>
</dbReference>
<dbReference type="GO" id="GO:0030134">
    <property type="term" value="C:COPII-coated ER to Golgi transport vesicle"/>
    <property type="evidence" value="ECO:0007669"/>
    <property type="project" value="TreeGrafter"/>
</dbReference>